<dbReference type="GO" id="GO:0051287">
    <property type="term" value="F:NAD binding"/>
    <property type="evidence" value="ECO:0007669"/>
    <property type="project" value="InterPro"/>
</dbReference>
<feature type="domain" description="Glyceraldehyde 3-phosphate dehydrogenase NAD(P) binding" evidence="11">
    <location>
        <begin position="1"/>
        <end position="168"/>
    </location>
</feature>
<dbReference type="InterPro" id="IPR036291">
    <property type="entry name" value="NAD(P)-bd_dom_sf"/>
</dbReference>
<keyword evidence="8" id="KW-0324">Glycolysis</keyword>
<keyword evidence="7" id="KW-0520">NAD</keyword>
<evidence type="ECO:0000256" key="10">
    <source>
        <dbReference type="SAM" id="MobiDB-lite"/>
    </source>
</evidence>
<evidence type="ECO:0000256" key="3">
    <source>
        <dbReference type="ARBA" id="ARBA00013119"/>
    </source>
</evidence>
<reference evidence="12" key="1">
    <citation type="journal article" date="2021" name="Evol. Appl.">
        <title>The genome of the Pyrenean desman and the effects of bottlenecks and inbreeding on the genomic landscape of an endangered species.</title>
        <authorList>
            <person name="Escoda L."/>
            <person name="Castresana J."/>
        </authorList>
    </citation>
    <scope>NUCLEOTIDE SEQUENCE</scope>
    <source>
        <strain evidence="12">IBE-C5619</strain>
    </source>
</reference>
<dbReference type="GO" id="GO:0005829">
    <property type="term" value="C:cytosol"/>
    <property type="evidence" value="ECO:0007669"/>
    <property type="project" value="TreeGrafter"/>
</dbReference>
<dbReference type="EC" id="1.2.1.12" evidence="3"/>
<dbReference type="PRINTS" id="PR00078">
    <property type="entry name" value="G3PDHDRGNASE"/>
</dbReference>
<dbReference type="SMART" id="SM00846">
    <property type="entry name" value="Gp_dh_N"/>
    <property type="match status" value="1"/>
</dbReference>
<evidence type="ECO:0000256" key="2">
    <source>
        <dbReference type="ARBA" id="ARBA00007406"/>
    </source>
</evidence>
<dbReference type="EMBL" id="JAGFMF010011756">
    <property type="protein sequence ID" value="KAG8513908.1"/>
    <property type="molecule type" value="Genomic_DNA"/>
</dbReference>
<dbReference type="InterPro" id="IPR020831">
    <property type="entry name" value="GlycerAld/Erythrose_P_DH"/>
</dbReference>
<accession>A0A8J6DPS9</accession>
<dbReference type="PANTHER" id="PTHR10836:SF111">
    <property type="entry name" value="GLYCERALDEHYDE-3-PHOSPHATE DEHYDROGENASE"/>
    <property type="match status" value="1"/>
</dbReference>
<evidence type="ECO:0000313" key="12">
    <source>
        <dbReference type="EMBL" id="KAG8513908.1"/>
    </source>
</evidence>
<keyword evidence="6" id="KW-0560">Oxidoreductase</keyword>
<dbReference type="PANTHER" id="PTHR10836">
    <property type="entry name" value="GLYCERALDEHYDE 3-PHOSPHATE DEHYDROGENASE"/>
    <property type="match status" value="1"/>
</dbReference>
<dbReference type="AlphaFoldDB" id="A0A8J6DPS9"/>
<gene>
    <name evidence="12" type="ORF">J0S82_000562</name>
</gene>
<proteinExistence type="inferred from homology"/>
<comment type="caution">
    <text evidence="12">The sequence shown here is derived from an EMBL/GenBank/DDBJ whole genome shotgun (WGS) entry which is preliminary data.</text>
</comment>
<organism evidence="12 13">
    <name type="scientific">Galemys pyrenaicus</name>
    <name type="common">Iberian desman</name>
    <name type="synonym">Pyrenean desman</name>
    <dbReference type="NCBI Taxonomy" id="202257"/>
    <lineage>
        <taxon>Eukaryota</taxon>
        <taxon>Metazoa</taxon>
        <taxon>Chordata</taxon>
        <taxon>Craniata</taxon>
        <taxon>Vertebrata</taxon>
        <taxon>Euteleostomi</taxon>
        <taxon>Mammalia</taxon>
        <taxon>Eutheria</taxon>
        <taxon>Laurasiatheria</taxon>
        <taxon>Eulipotyphla</taxon>
        <taxon>Talpidae</taxon>
        <taxon>Galemys</taxon>
    </lineage>
</organism>
<evidence type="ECO:0000313" key="13">
    <source>
        <dbReference type="Proteomes" id="UP000700334"/>
    </source>
</evidence>
<comment type="pathway">
    <text evidence="1">Carbohydrate degradation; glycolysis; pyruvate from D-glyceraldehyde 3-phosphate: step 1/5.</text>
</comment>
<dbReference type="GO" id="GO:0004365">
    <property type="term" value="F:glyceraldehyde-3-phosphate dehydrogenase (NAD+) (phosphorylating) activity"/>
    <property type="evidence" value="ECO:0007669"/>
    <property type="project" value="UniProtKB-EC"/>
</dbReference>
<feature type="compositionally biased region" description="Basic and acidic residues" evidence="10">
    <location>
        <begin position="37"/>
        <end position="50"/>
    </location>
</feature>
<protein>
    <recommendedName>
        <fullName evidence="4">Glyceraldehyde-3-phosphate dehydrogenase</fullName>
        <ecNumber evidence="3">1.2.1.12</ecNumber>
    </recommendedName>
</protein>
<evidence type="ECO:0000256" key="8">
    <source>
        <dbReference type="ARBA" id="ARBA00023152"/>
    </source>
</evidence>
<comment type="catalytic activity">
    <reaction evidence="9">
        <text>D-glyceraldehyde 3-phosphate + phosphate + NAD(+) = (2R)-3-phospho-glyceroyl phosphate + NADH + H(+)</text>
        <dbReference type="Rhea" id="RHEA:10300"/>
        <dbReference type="ChEBI" id="CHEBI:15378"/>
        <dbReference type="ChEBI" id="CHEBI:43474"/>
        <dbReference type="ChEBI" id="CHEBI:57540"/>
        <dbReference type="ChEBI" id="CHEBI:57604"/>
        <dbReference type="ChEBI" id="CHEBI:57945"/>
        <dbReference type="ChEBI" id="CHEBI:59776"/>
        <dbReference type="EC" id="1.2.1.12"/>
    </reaction>
</comment>
<sequence length="261" mass="27871">MECVGIADGSYPRTEVLKRRSHGIAKEGERTMAGSEWQRRRPSCGDERRPVEGGAIKVEKSIMTKSDHGHGHDSTILKEAECSHEVGEETGGQSKVPPASNGMTLAGAEHVVQSTGVLTILEKAGAQLKGGTKKVTSSAPSADAPMVVMGMDHQKYDNSLKTVSNASCISNCLVPWSRPSVNRKLTGTAFHVATCQLEKAAKYADIKKAVKSALQGSLKGATLRTTLCPVILTVTRTPTFNAGAGITLNGHNVKLIYWYEI</sequence>
<dbReference type="SUPFAM" id="SSF51735">
    <property type="entry name" value="NAD(P)-binding Rossmann-fold domains"/>
    <property type="match status" value="1"/>
</dbReference>
<dbReference type="Gene3D" id="3.40.50.720">
    <property type="entry name" value="NAD(P)-binding Rossmann-like Domain"/>
    <property type="match status" value="1"/>
</dbReference>
<dbReference type="GO" id="GO:0006096">
    <property type="term" value="P:glycolytic process"/>
    <property type="evidence" value="ECO:0007669"/>
    <property type="project" value="UniProtKB-KW"/>
</dbReference>
<evidence type="ECO:0000256" key="4">
    <source>
        <dbReference type="ARBA" id="ARBA00021022"/>
    </source>
</evidence>
<dbReference type="Gene3D" id="3.30.360.10">
    <property type="entry name" value="Dihydrodipicolinate Reductase, domain 2"/>
    <property type="match status" value="1"/>
</dbReference>
<name>A0A8J6DPS9_GALPY</name>
<dbReference type="SUPFAM" id="SSF55347">
    <property type="entry name" value="Glyceraldehyde-3-phosphate dehydrogenase-like, C-terminal domain"/>
    <property type="match status" value="1"/>
</dbReference>
<keyword evidence="13" id="KW-1185">Reference proteome</keyword>
<evidence type="ECO:0000256" key="9">
    <source>
        <dbReference type="ARBA" id="ARBA00047698"/>
    </source>
</evidence>
<evidence type="ECO:0000256" key="5">
    <source>
        <dbReference type="ARBA" id="ARBA00022490"/>
    </source>
</evidence>
<keyword evidence="5" id="KW-0963">Cytoplasm</keyword>
<dbReference type="Proteomes" id="UP000700334">
    <property type="component" value="Unassembled WGS sequence"/>
</dbReference>
<evidence type="ECO:0000256" key="7">
    <source>
        <dbReference type="ARBA" id="ARBA00023027"/>
    </source>
</evidence>
<comment type="similarity">
    <text evidence="2">Belongs to the glyceraldehyde-3-phosphate dehydrogenase family.</text>
</comment>
<dbReference type="InterPro" id="IPR020828">
    <property type="entry name" value="GlycerAld_3-P_DH_NAD(P)-bd"/>
</dbReference>
<evidence type="ECO:0000256" key="6">
    <source>
        <dbReference type="ARBA" id="ARBA00023002"/>
    </source>
</evidence>
<evidence type="ECO:0000256" key="1">
    <source>
        <dbReference type="ARBA" id="ARBA00004869"/>
    </source>
</evidence>
<feature type="region of interest" description="Disordered" evidence="10">
    <location>
        <begin position="31"/>
        <end position="50"/>
    </location>
</feature>
<evidence type="ECO:0000259" key="11">
    <source>
        <dbReference type="SMART" id="SM00846"/>
    </source>
</evidence>